<dbReference type="Proteomes" id="UP000887458">
    <property type="component" value="Unassembled WGS sequence"/>
</dbReference>
<comment type="caution">
    <text evidence="1">The sequence shown here is derived from an EMBL/GenBank/DDBJ whole genome shotgun (WGS) entry which is preliminary data.</text>
</comment>
<dbReference type="EMBL" id="NJHN03000061">
    <property type="protein sequence ID" value="KAH9419054.1"/>
    <property type="molecule type" value="Genomic_DNA"/>
</dbReference>
<name>A0ABQ8J8X8_DERPT</name>
<evidence type="ECO:0000313" key="2">
    <source>
        <dbReference type="Proteomes" id="UP000887458"/>
    </source>
</evidence>
<accession>A0ABQ8J8X8</accession>
<organism evidence="1 2">
    <name type="scientific">Dermatophagoides pteronyssinus</name>
    <name type="common">European house dust mite</name>
    <dbReference type="NCBI Taxonomy" id="6956"/>
    <lineage>
        <taxon>Eukaryota</taxon>
        <taxon>Metazoa</taxon>
        <taxon>Ecdysozoa</taxon>
        <taxon>Arthropoda</taxon>
        <taxon>Chelicerata</taxon>
        <taxon>Arachnida</taxon>
        <taxon>Acari</taxon>
        <taxon>Acariformes</taxon>
        <taxon>Sarcoptiformes</taxon>
        <taxon>Astigmata</taxon>
        <taxon>Psoroptidia</taxon>
        <taxon>Analgoidea</taxon>
        <taxon>Pyroglyphidae</taxon>
        <taxon>Dermatophagoidinae</taxon>
        <taxon>Dermatophagoides</taxon>
    </lineage>
</organism>
<reference evidence="1 2" key="1">
    <citation type="journal article" date="2018" name="J. Allergy Clin. Immunol.">
        <title>High-quality assembly of Dermatophagoides pteronyssinus genome and transcriptome reveals a wide range of novel allergens.</title>
        <authorList>
            <person name="Liu X.Y."/>
            <person name="Yang K.Y."/>
            <person name="Wang M.Q."/>
            <person name="Kwok J.S."/>
            <person name="Zeng X."/>
            <person name="Yang Z."/>
            <person name="Xiao X.J."/>
            <person name="Lau C.P."/>
            <person name="Li Y."/>
            <person name="Huang Z.M."/>
            <person name="Ba J.G."/>
            <person name="Yim A.K."/>
            <person name="Ouyang C.Y."/>
            <person name="Ngai S.M."/>
            <person name="Chan T.F."/>
            <person name="Leung E.L."/>
            <person name="Liu L."/>
            <person name="Liu Z.G."/>
            <person name="Tsui S.K."/>
        </authorList>
    </citation>
    <scope>NUCLEOTIDE SEQUENCE [LARGE SCALE GENOMIC DNA]</scope>
    <source>
        <strain evidence="1">Derp</strain>
    </source>
</reference>
<keyword evidence="2" id="KW-1185">Reference proteome</keyword>
<proteinExistence type="predicted"/>
<protein>
    <submittedName>
        <fullName evidence="1">Uncharacterized protein</fullName>
    </submittedName>
</protein>
<gene>
    <name evidence="1" type="ORF">DERP_011149</name>
</gene>
<sequence length="75" mass="9118">MVEVVEPRLIHYQDHHHSNRSFPNLHLLILLAVEVFQPQDNLMWIVQLVSDMMQAELRYCYRRHILLPVLQPYRI</sequence>
<evidence type="ECO:0000313" key="1">
    <source>
        <dbReference type="EMBL" id="KAH9419054.1"/>
    </source>
</evidence>
<reference evidence="1 2" key="2">
    <citation type="journal article" date="2022" name="Mol. Biol. Evol.">
        <title>Comparative Genomics Reveals Insights into the Divergent Evolution of Astigmatic Mites and Household Pest Adaptations.</title>
        <authorList>
            <person name="Xiong Q."/>
            <person name="Wan A.T."/>
            <person name="Liu X."/>
            <person name="Fung C.S."/>
            <person name="Xiao X."/>
            <person name="Malainual N."/>
            <person name="Hou J."/>
            <person name="Wang L."/>
            <person name="Wang M."/>
            <person name="Yang K.Y."/>
            <person name="Cui Y."/>
            <person name="Leung E.L."/>
            <person name="Nong W."/>
            <person name="Shin S.K."/>
            <person name="Au S.W."/>
            <person name="Jeong K.Y."/>
            <person name="Chew F.T."/>
            <person name="Hui J.H."/>
            <person name="Leung T.F."/>
            <person name="Tungtrongchitr A."/>
            <person name="Zhong N."/>
            <person name="Liu Z."/>
            <person name="Tsui S.K."/>
        </authorList>
    </citation>
    <scope>NUCLEOTIDE SEQUENCE [LARGE SCALE GENOMIC DNA]</scope>
    <source>
        <strain evidence="1">Derp</strain>
    </source>
</reference>